<dbReference type="GO" id="GO:0032580">
    <property type="term" value="C:Golgi cisterna membrane"/>
    <property type="evidence" value="ECO:0007669"/>
    <property type="project" value="UniProtKB-SubCell"/>
</dbReference>
<dbReference type="Proteomes" id="UP001054837">
    <property type="component" value="Unassembled WGS sequence"/>
</dbReference>
<dbReference type="InterPro" id="IPR001503">
    <property type="entry name" value="Glyco_trans_10"/>
</dbReference>
<feature type="domain" description="Fucosyltransferase C-terminal" evidence="9">
    <location>
        <begin position="2"/>
        <end position="90"/>
    </location>
</feature>
<dbReference type="SUPFAM" id="SSF53756">
    <property type="entry name" value="UDP-Glycosyltransferase/glycogen phosphorylase"/>
    <property type="match status" value="1"/>
</dbReference>
<keyword evidence="7" id="KW-0472">Membrane</keyword>
<reference evidence="10 11" key="1">
    <citation type="submission" date="2021-06" db="EMBL/GenBank/DDBJ databases">
        <title>Caerostris darwini draft genome.</title>
        <authorList>
            <person name="Kono N."/>
            <person name="Arakawa K."/>
        </authorList>
    </citation>
    <scope>NUCLEOTIDE SEQUENCE [LARGE SCALE GENOMIC DNA]</scope>
</reference>
<keyword evidence="4 7" id="KW-0328">Glycosyltransferase</keyword>
<gene>
    <name evidence="10" type="primary">FucTA</name>
    <name evidence="10" type="ORF">CDAR_293531</name>
</gene>
<dbReference type="GO" id="GO:0000139">
    <property type="term" value="C:Golgi membrane"/>
    <property type="evidence" value="ECO:0007669"/>
    <property type="project" value="UniProtKB-SubCell"/>
</dbReference>
<evidence type="ECO:0000256" key="4">
    <source>
        <dbReference type="ARBA" id="ARBA00022676"/>
    </source>
</evidence>
<evidence type="ECO:0000256" key="5">
    <source>
        <dbReference type="ARBA" id="ARBA00022679"/>
    </source>
</evidence>
<evidence type="ECO:0000256" key="2">
    <source>
        <dbReference type="ARBA" id="ARBA00004922"/>
    </source>
</evidence>
<organism evidence="10 11">
    <name type="scientific">Caerostris darwini</name>
    <dbReference type="NCBI Taxonomy" id="1538125"/>
    <lineage>
        <taxon>Eukaryota</taxon>
        <taxon>Metazoa</taxon>
        <taxon>Ecdysozoa</taxon>
        <taxon>Arthropoda</taxon>
        <taxon>Chelicerata</taxon>
        <taxon>Arachnida</taxon>
        <taxon>Araneae</taxon>
        <taxon>Araneomorphae</taxon>
        <taxon>Entelegynae</taxon>
        <taxon>Araneoidea</taxon>
        <taxon>Araneidae</taxon>
        <taxon>Caerostris</taxon>
    </lineage>
</organism>
<evidence type="ECO:0000256" key="6">
    <source>
        <dbReference type="ARBA" id="ARBA00023034"/>
    </source>
</evidence>
<evidence type="ECO:0000259" key="9">
    <source>
        <dbReference type="Pfam" id="PF00852"/>
    </source>
</evidence>
<dbReference type="PANTHER" id="PTHR48438:SF1">
    <property type="entry name" value="ALPHA-(1,3)-FUCOSYLTRANSFERASE C-RELATED"/>
    <property type="match status" value="1"/>
</dbReference>
<comment type="similarity">
    <text evidence="3 7">Belongs to the glycosyltransferase 10 family.</text>
</comment>
<proteinExistence type="inferred from homology"/>
<evidence type="ECO:0000256" key="7">
    <source>
        <dbReference type="RuleBase" id="RU003832"/>
    </source>
</evidence>
<dbReference type="InterPro" id="IPR055270">
    <property type="entry name" value="Glyco_tran_10_C"/>
</dbReference>
<evidence type="ECO:0000256" key="1">
    <source>
        <dbReference type="ARBA" id="ARBA00004323"/>
    </source>
</evidence>
<feature type="non-terminal residue" evidence="10">
    <location>
        <position position="1"/>
    </location>
</feature>
<dbReference type="PANTHER" id="PTHR48438">
    <property type="entry name" value="ALPHA-(1,3)-FUCOSYLTRANSFERASE C-RELATED"/>
    <property type="match status" value="1"/>
</dbReference>
<dbReference type="InterPro" id="IPR038577">
    <property type="entry name" value="GT10-like_C_sf"/>
</dbReference>
<keyword evidence="7" id="KW-0812">Transmembrane</keyword>
<keyword evidence="6 7" id="KW-0333">Golgi apparatus</keyword>
<dbReference type="EC" id="2.4.1.-" evidence="7"/>
<dbReference type="EMBL" id="BPLQ01001836">
    <property type="protein sequence ID" value="GIX85897.1"/>
    <property type="molecule type" value="Genomic_DNA"/>
</dbReference>
<name>A0AAV4NM61_9ARAC</name>
<protein>
    <recommendedName>
        <fullName evidence="7">Fucosyltransferase</fullName>
        <ecNumber evidence="7">2.4.1.-</ecNumber>
    </recommendedName>
</protein>
<comment type="caution">
    <text evidence="10">The sequence shown here is derived from an EMBL/GenBank/DDBJ whole genome shotgun (WGS) entry which is preliminary data.</text>
</comment>
<feature type="compositionally biased region" description="Polar residues" evidence="8">
    <location>
        <begin position="106"/>
        <end position="119"/>
    </location>
</feature>
<evidence type="ECO:0000256" key="8">
    <source>
        <dbReference type="SAM" id="MobiDB-lite"/>
    </source>
</evidence>
<evidence type="ECO:0000256" key="3">
    <source>
        <dbReference type="ARBA" id="ARBA00008919"/>
    </source>
</evidence>
<keyword evidence="5 7" id="KW-0808">Transferase</keyword>
<evidence type="ECO:0000313" key="11">
    <source>
        <dbReference type="Proteomes" id="UP001054837"/>
    </source>
</evidence>
<dbReference type="AlphaFoldDB" id="A0AAV4NM61"/>
<accession>A0AAV4NM61</accession>
<sequence length="126" mass="14409">RNIVPIVMGARPEDYSRAAPPHSYIHVDDFSSPKELAEYLTVLDKNDTLYNEYFRWKGAGEFINTYFWCRMCAMLHAPPYHKSYPDMHKWWAGAGAGTCNAGHWRTQATKPPQTLTNTADIKDDNG</sequence>
<dbReference type="Pfam" id="PF00852">
    <property type="entry name" value="Glyco_transf_10"/>
    <property type="match status" value="1"/>
</dbReference>
<comment type="subcellular location">
    <subcellularLocation>
        <location evidence="1">Golgi apparatus membrane</location>
        <topology evidence="1">Single-pass type II membrane protein</topology>
    </subcellularLocation>
    <subcellularLocation>
        <location evidence="7">Golgi apparatus</location>
        <location evidence="7">Golgi stack membrane</location>
        <topology evidence="7">Single-pass type II membrane protein</topology>
    </subcellularLocation>
</comment>
<feature type="region of interest" description="Disordered" evidence="8">
    <location>
        <begin position="102"/>
        <end position="126"/>
    </location>
</feature>
<evidence type="ECO:0000313" key="10">
    <source>
        <dbReference type="EMBL" id="GIX85897.1"/>
    </source>
</evidence>
<keyword evidence="11" id="KW-1185">Reference proteome</keyword>
<comment type="pathway">
    <text evidence="2">Protein modification; protein glycosylation.</text>
</comment>
<dbReference type="Gene3D" id="3.40.50.11660">
    <property type="entry name" value="Glycosyl transferase family 10, C-terminal domain"/>
    <property type="match status" value="1"/>
</dbReference>
<dbReference type="GO" id="GO:0008417">
    <property type="term" value="F:fucosyltransferase activity"/>
    <property type="evidence" value="ECO:0007669"/>
    <property type="project" value="InterPro"/>
</dbReference>